<dbReference type="RefSeq" id="WP_175372040.1">
    <property type="nucleotide sequence ID" value="NZ_JABWCS010000209.1"/>
</dbReference>
<protein>
    <submittedName>
        <fullName evidence="1">Uncharacterized protein</fullName>
    </submittedName>
</protein>
<sequence length="149" mass="16923">MSENLNRVKLSQWDSLILESLRTLGWSDDELLRRVASGELPVDESEFHFDYKQLTALQAEQPELFERAVREGYQIKYNTIRGVRSWIFVALGKEPVLELEPGKEAVEVSLTAAEKARLEGVLSFGWEIHEGNGTADGEASSYRIEPVQR</sequence>
<reference evidence="1" key="1">
    <citation type="submission" date="2020-06" db="EMBL/GenBank/DDBJ databases">
        <title>Paenibacillus sp. nov., isolated from soil.</title>
        <authorList>
            <person name="Seo Y.L."/>
        </authorList>
    </citation>
    <scope>NUCLEOTIDE SEQUENCE [LARGE SCALE GENOMIC DNA]</scope>
    <source>
        <strain evidence="1">JW14</strain>
    </source>
</reference>
<accession>A0A850EUB0</accession>
<dbReference type="EMBL" id="JABWCS010000209">
    <property type="protein sequence ID" value="NUU61521.1"/>
    <property type="molecule type" value="Genomic_DNA"/>
</dbReference>
<dbReference type="AlphaFoldDB" id="A0A850EUB0"/>
<comment type="caution">
    <text evidence="1">The sequence shown here is derived from an EMBL/GenBank/DDBJ whole genome shotgun (WGS) entry which is preliminary data.</text>
</comment>
<evidence type="ECO:0000313" key="2">
    <source>
        <dbReference type="Proteomes" id="UP000564806"/>
    </source>
</evidence>
<name>A0A850EUB0_9BACL</name>
<dbReference type="Proteomes" id="UP000564806">
    <property type="component" value="Unassembled WGS sequence"/>
</dbReference>
<gene>
    <name evidence="1" type="ORF">HPT30_14355</name>
</gene>
<evidence type="ECO:0000313" key="1">
    <source>
        <dbReference type="EMBL" id="NUU61521.1"/>
    </source>
</evidence>
<keyword evidence="2" id="KW-1185">Reference proteome</keyword>
<organism evidence="1 2">
    <name type="scientific">Paenibacillus agri</name>
    <dbReference type="NCBI Taxonomy" id="2744309"/>
    <lineage>
        <taxon>Bacteria</taxon>
        <taxon>Bacillati</taxon>
        <taxon>Bacillota</taxon>
        <taxon>Bacilli</taxon>
        <taxon>Bacillales</taxon>
        <taxon>Paenibacillaceae</taxon>
        <taxon>Paenibacillus</taxon>
    </lineage>
</organism>
<proteinExistence type="predicted"/>